<keyword evidence="1" id="KW-1133">Transmembrane helix</keyword>
<accession>Q8EUZ5</accession>
<name>Q8EUZ5_MALP2</name>
<dbReference type="AlphaFoldDB" id="Q8EUZ5"/>
<keyword evidence="4" id="KW-1185">Reference proteome</keyword>
<proteinExistence type="predicted"/>
<reference evidence="3 4" key="1">
    <citation type="journal article" date="2002" name="Nucleic Acids Res.">
        <title>The complete genomic sequence of Mycoplasma penetrans, an intracellular bacterial pathogen in humans.</title>
        <authorList>
            <person name="Sasaki Y."/>
            <person name="Ishikawa J."/>
            <person name="Yamashita A."/>
            <person name="Oshima K."/>
            <person name="Kenri T."/>
            <person name="Furuya K."/>
            <person name="Yoshino C."/>
            <person name="Horino A."/>
            <person name="Shiba T."/>
            <person name="Sasaki T."/>
            <person name="Hattori M."/>
        </authorList>
    </citation>
    <scope>NUCLEOTIDE SEQUENCE [LARGE SCALE GENOMIC DNA]</scope>
    <source>
        <strain evidence="3 4">HF-2</strain>
    </source>
</reference>
<dbReference type="EMBL" id="BA000026">
    <property type="protein sequence ID" value="BAC44566.1"/>
    <property type="molecule type" value="Genomic_DNA"/>
</dbReference>
<dbReference type="Proteomes" id="UP000002522">
    <property type="component" value="Chromosome"/>
</dbReference>
<feature type="chain" id="PRO_5004305485" evidence="2">
    <location>
        <begin position="24"/>
        <end position="1041"/>
    </location>
</feature>
<evidence type="ECO:0000313" key="3">
    <source>
        <dbReference type="EMBL" id="BAC44566.1"/>
    </source>
</evidence>
<keyword evidence="1" id="KW-0812">Transmembrane</keyword>
<dbReference type="RefSeq" id="WP_011077595.1">
    <property type="nucleotide sequence ID" value="NC_004432.1"/>
</dbReference>
<gene>
    <name evidence="3" type="ordered locus">MYPE7720</name>
</gene>
<feature type="signal peptide" evidence="2">
    <location>
        <begin position="1"/>
        <end position="23"/>
    </location>
</feature>
<dbReference type="STRING" id="272633.gene:10731895"/>
<dbReference type="KEGG" id="mpe:MYPE7720"/>
<keyword evidence="1" id="KW-0472">Membrane</keyword>
<dbReference type="eggNOG" id="ENOG5030NB0">
    <property type="taxonomic scope" value="Bacteria"/>
</dbReference>
<feature type="transmembrane region" description="Helical" evidence="1">
    <location>
        <begin position="1008"/>
        <end position="1031"/>
    </location>
</feature>
<evidence type="ECO:0000313" key="4">
    <source>
        <dbReference type="Proteomes" id="UP000002522"/>
    </source>
</evidence>
<organism evidence="3 4">
    <name type="scientific">Malacoplasma penetrans (strain HF-2)</name>
    <name type="common">Mycoplasma penetrans</name>
    <dbReference type="NCBI Taxonomy" id="272633"/>
    <lineage>
        <taxon>Bacteria</taxon>
        <taxon>Bacillati</taxon>
        <taxon>Mycoplasmatota</taxon>
        <taxon>Mycoplasmoidales</taxon>
        <taxon>Mycoplasmoidaceae</taxon>
        <taxon>Malacoplasma</taxon>
    </lineage>
</organism>
<keyword evidence="2" id="KW-0732">Signal</keyword>
<protein>
    <submittedName>
        <fullName evidence="3">Uncharacterized protein</fullName>
    </submittedName>
</protein>
<evidence type="ECO:0000256" key="2">
    <source>
        <dbReference type="SAM" id="SignalP"/>
    </source>
</evidence>
<dbReference type="InParanoid" id="Q8EUZ5"/>
<evidence type="ECO:0000256" key="1">
    <source>
        <dbReference type="SAM" id="Phobius"/>
    </source>
</evidence>
<sequence length="1041" mass="113647">MNKKKILLTSLFAVSALSSVGFVQLSKNTSNITKTDSELDASAITKATTSGLTNLSTDTTVNGQINVPTNYYQQNSFKNLSNDNGPILLFDDAKTFGANDWYGNPSWYITLGASDGYYSAAWFSTSTSSTIDFAQAGTKVVDWAYNHKTDNLYVLTDTQYLIIVASKTGTIVSTNKVGNDVNKIQIIDFNSSVYLWNNKIAKPTIYVIEPQTGMVKSNVTSTSFLNSKYLYGIIPLDTNYSIAVTSTTAPSETDVTVSLSLDFVDDNLNNITGPTTQTISLNNTKAADIYLNGFKRDSDYVIFIQNKIYSVSLNKSAMQNSKFTDLLDANSNSSLGNFTALTEKVNSAFIDSNNQIYFKTSNSTDITSLSVNNSFNNMQISTTTLGSVFASKETSAKSAQVFAVPVESQNEIISRGYTGYILGSTDFTGTGFTNGSILTNTYTSRSLSPLFTITGSSSTSSIPSSVNSTNITTNNGSLSNVTLETSNAILIADDLSGTLFVKVPYTITGAWYGNGSATVRSRGYLIGKFQYLNIKQATTWATNLPQAIRNYEPSQITTTMLKENATSIITIPQSILVLTDSQLDINFVIESSNGANGTITLFATISYKNAYGSIVNYSMTTNKQYNVKKESANYAFLFAGQTDSTADKNKVQRTEAIGELITKAQSLVSDESQTEFLNVDVGSLSSVNTIFNTYTNVLPSLWSAEVVKSYFIAKNDKYPSDPTITLIPSDSTGSIIIIVQYNNLSNSTPSKFAIRYNGITNYSTSAIRFSGSEMTIKSNRNPNEDVFPDQKILNITTVSGFSDYDENLVSSLDPNSLSALYNSQLITTMGFEPTVSFVSSSDANNQTDGITTYDEEYGSFLLKIDFSQSVSRYFRDSTGNLIPFSQTPFANQMGLTNGVIYQRFGGLLPIGSTYNISIDRSSTSYRSLITNNNVNASLSETDILSILTINGYDTSKGDTIRIENYRWNGEVFEFSVFAHSATYDSISTRQTFGVSWSPKFASIRNMSLSVAVITSVVGITLVSLAIALYIVRRNKIRRLLK</sequence>
<dbReference type="HOGENOM" id="CLU_299129_0_0_14"/>